<accession>A0A1Y2JZQ9</accession>
<dbReference type="AlphaFoldDB" id="A0A1Y2JZQ9"/>
<gene>
    <name evidence="1" type="ORF">MAIT1_00919</name>
</gene>
<evidence type="ECO:0000313" key="1">
    <source>
        <dbReference type="EMBL" id="OSM00405.1"/>
    </source>
</evidence>
<reference evidence="1 2" key="1">
    <citation type="journal article" date="2016" name="BMC Genomics">
        <title>Combined genomic and structural analyses of a cultured magnetotactic bacterium reveals its niche adaptation to a dynamic environment.</title>
        <authorList>
            <person name="Araujo A.C."/>
            <person name="Morillo V."/>
            <person name="Cypriano J."/>
            <person name="Teixeira L.C."/>
            <person name="Leao P."/>
            <person name="Lyra S."/>
            <person name="Almeida L.G."/>
            <person name="Bazylinski D.A."/>
            <person name="Vasconcellos A.T."/>
            <person name="Abreu F."/>
            <person name="Lins U."/>
        </authorList>
    </citation>
    <scope>NUCLEOTIDE SEQUENCE [LARGE SCALE GENOMIC DNA]</scope>
    <source>
        <strain evidence="1 2">IT-1</strain>
    </source>
</reference>
<dbReference type="EMBL" id="LVJN01000021">
    <property type="protein sequence ID" value="OSM00405.1"/>
    <property type="molecule type" value="Genomic_DNA"/>
</dbReference>
<name>A0A1Y2JZQ9_9PROT</name>
<sequence length="79" mass="8945">MNGSISYNDWKTFHETCIKANSTPKHVRIELNCLVDSITIGTIIRAQDETTDKMSIKANSESAKNIICMIQLDKIFIIE</sequence>
<evidence type="ECO:0000313" key="2">
    <source>
        <dbReference type="Proteomes" id="UP000194003"/>
    </source>
</evidence>
<protein>
    <submittedName>
        <fullName evidence="1">Uncharacterized protein</fullName>
    </submittedName>
</protein>
<organism evidence="1 2">
    <name type="scientific">Magnetofaba australis IT-1</name>
    <dbReference type="NCBI Taxonomy" id="1434232"/>
    <lineage>
        <taxon>Bacteria</taxon>
        <taxon>Pseudomonadati</taxon>
        <taxon>Pseudomonadota</taxon>
        <taxon>Magnetococcia</taxon>
        <taxon>Magnetococcales</taxon>
        <taxon>Magnetococcaceae</taxon>
        <taxon>Magnetofaba</taxon>
    </lineage>
</organism>
<dbReference type="Proteomes" id="UP000194003">
    <property type="component" value="Unassembled WGS sequence"/>
</dbReference>
<keyword evidence="2" id="KW-1185">Reference proteome</keyword>
<comment type="caution">
    <text evidence="1">The sequence shown here is derived from an EMBL/GenBank/DDBJ whole genome shotgun (WGS) entry which is preliminary data.</text>
</comment>
<proteinExistence type="predicted"/>